<feature type="compositionally biased region" description="Basic and acidic residues" evidence="4">
    <location>
        <begin position="257"/>
        <end position="273"/>
    </location>
</feature>
<feature type="compositionally biased region" description="Basic residues" evidence="4">
    <location>
        <begin position="17"/>
        <end position="28"/>
    </location>
</feature>
<reference evidence="5 6" key="1">
    <citation type="journal article" date="2013" name="Genome Biol.">
        <title>Genome of Acanthamoeba castellanii highlights extensive lateral gene transfer and early evolution of tyrosine kinase signaling.</title>
        <authorList>
            <person name="Clarke M."/>
            <person name="Lohan A.J."/>
            <person name="Liu B."/>
            <person name="Lagkouvardos I."/>
            <person name="Roy S."/>
            <person name="Zafar N."/>
            <person name="Bertelli C."/>
            <person name="Schilde C."/>
            <person name="Kianianmomeni A."/>
            <person name="Burglin T.R."/>
            <person name="Frech C."/>
            <person name="Turcotte B."/>
            <person name="Kopec K.O."/>
            <person name="Synnott J.M."/>
            <person name="Choo C."/>
            <person name="Paponov I."/>
            <person name="Finkler A."/>
            <person name="Soon Heng Tan C."/>
            <person name="Hutchins A.P."/>
            <person name="Weinmeier T."/>
            <person name="Rattei T."/>
            <person name="Chu J.S."/>
            <person name="Gimenez G."/>
            <person name="Irimia M."/>
            <person name="Rigden D.J."/>
            <person name="Fitzpatrick D.A."/>
            <person name="Lorenzo-Morales J."/>
            <person name="Bateman A."/>
            <person name="Chiu C.H."/>
            <person name="Tang P."/>
            <person name="Hegemann P."/>
            <person name="Fromm H."/>
            <person name="Raoult D."/>
            <person name="Greub G."/>
            <person name="Miranda-Saavedra D."/>
            <person name="Chen N."/>
            <person name="Nash P."/>
            <person name="Ginger M.L."/>
            <person name="Horn M."/>
            <person name="Schaap P."/>
            <person name="Caler L."/>
            <person name="Loftus B."/>
        </authorList>
    </citation>
    <scope>NUCLEOTIDE SEQUENCE [LARGE SCALE GENOMIC DNA]</scope>
    <source>
        <strain evidence="5 6">Neff</strain>
    </source>
</reference>
<feature type="region of interest" description="Disordered" evidence="4">
    <location>
        <begin position="17"/>
        <end position="55"/>
    </location>
</feature>
<dbReference type="OrthoDB" id="5627at2759"/>
<evidence type="ECO:0000256" key="3">
    <source>
        <dbReference type="ARBA" id="ARBA00023242"/>
    </source>
</evidence>
<name>L8GZA6_ACACF</name>
<evidence type="ECO:0000313" key="5">
    <source>
        <dbReference type="EMBL" id="ELR18335.1"/>
    </source>
</evidence>
<keyword evidence="6" id="KW-1185">Reference proteome</keyword>
<keyword evidence="3" id="KW-0539">Nucleus</keyword>
<dbReference type="GO" id="GO:0000398">
    <property type="term" value="P:mRNA splicing, via spliceosome"/>
    <property type="evidence" value="ECO:0007669"/>
    <property type="project" value="TreeGrafter"/>
</dbReference>
<dbReference type="Pfam" id="PF07052">
    <property type="entry name" value="Hep_59"/>
    <property type="match status" value="1"/>
</dbReference>
<protein>
    <submittedName>
        <fullName evidence="5">Hepatocellular carcinomaassociated antigen 59, putative</fullName>
    </submittedName>
</protein>
<dbReference type="OMA" id="KGINADN"/>
<evidence type="ECO:0000256" key="4">
    <source>
        <dbReference type="SAM" id="MobiDB-lite"/>
    </source>
</evidence>
<dbReference type="KEGG" id="acan:ACA1_372070"/>
<dbReference type="VEuPathDB" id="AmoebaDB:ACA1_372070"/>
<comment type="similarity">
    <text evidence="2">Belongs to the TLS1 family.</text>
</comment>
<gene>
    <name evidence="5" type="ORF">ACA1_372070</name>
</gene>
<feature type="compositionally biased region" description="Acidic residues" evidence="4">
    <location>
        <begin position="33"/>
        <end position="52"/>
    </location>
</feature>
<evidence type="ECO:0000313" key="6">
    <source>
        <dbReference type="Proteomes" id="UP000011083"/>
    </source>
</evidence>
<sequence>MSQEAEEQIVVAFKKPGAGRKQKARLRKKIVEDEPETEADQEAETEEGEDDAPLGLMLRETRKLQRERERVKGCEAAATSTEVLQKIATSSFVRPVANDDDDKETHLLESTFTVQAEQDVVNPLLENYIEARLREFRETRAKEAIEKAKAERGVDWRDKEETTEKEFDLREEERKLYEIPEHLKVSETMRSDDQVSEAWLTGIQEVELPIEYKLKNIEATEDAKRLLLKRKEGPKPPPQPDAYNTRFGRPSTQTQIVRRDRNAHRDSNRDRNNDGQQQGGWRGDHHRGKKSEQATDDIAFERFKKRFRR</sequence>
<accession>L8GZA6</accession>
<comment type="subcellular location">
    <subcellularLocation>
        <location evidence="1">Nucleus</location>
    </subcellularLocation>
</comment>
<dbReference type="RefSeq" id="XP_004340355.1">
    <property type="nucleotide sequence ID" value="XM_004340307.1"/>
</dbReference>
<dbReference type="PANTHER" id="PTHR13486:SF2">
    <property type="entry name" value="SPLICING FACTOR C9ORF78"/>
    <property type="match status" value="1"/>
</dbReference>
<dbReference type="Proteomes" id="UP000011083">
    <property type="component" value="Unassembled WGS sequence"/>
</dbReference>
<dbReference type="AlphaFoldDB" id="L8GZA6"/>
<evidence type="ECO:0000256" key="2">
    <source>
        <dbReference type="ARBA" id="ARBA00007643"/>
    </source>
</evidence>
<dbReference type="PANTHER" id="PTHR13486">
    <property type="entry name" value="TELOMERE LENGTH AND SILENCING PROTEIN 1 TLS1 FAMILY MEMBER"/>
    <property type="match status" value="1"/>
</dbReference>
<proteinExistence type="inferred from homology"/>
<feature type="region of interest" description="Disordered" evidence="4">
    <location>
        <begin position="227"/>
        <end position="309"/>
    </location>
</feature>
<dbReference type="GeneID" id="14918883"/>
<evidence type="ECO:0000256" key="1">
    <source>
        <dbReference type="ARBA" id="ARBA00004123"/>
    </source>
</evidence>
<dbReference type="EMBL" id="KB007960">
    <property type="protein sequence ID" value="ELR18335.1"/>
    <property type="molecule type" value="Genomic_DNA"/>
</dbReference>
<organism evidence="5 6">
    <name type="scientific">Acanthamoeba castellanii (strain ATCC 30010 / Neff)</name>
    <dbReference type="NCBI Taxonomy" id="1257118"/>
    <lineage>
        <taxon>Eukaryota</taxon>
        <taxon>Amoebozoa</taxon>
        <taxon>Discosea</taxon>
        <taxon>Longamoebia</taxon>
        <taxon>Centramoebida</taxon>
        <taxon>Acanthamoebidae</taxon>
        <taxon>Acanthamoeba</taxon>
    </lineage>
</organism>
<dbReference type="STRING" id="1257118.L8GZA6"/>
<dbReference type="GO" id="GO:0005681">
    <property type="term" value="C:spliceosomal complex"/>
    <property type="evidence" value="ECO:0007669"/>
    <property type="project" value="TreeGrafter"/>
</dbReference>
<dbReference type="InterPro" id="IPR010756">
    <property type="entry name" value="Tls1-like"/>
</dbReference>